<dbReference type="InterPro" id="IPR015421">
    <property type="entry name" value="PyrdxlP-dep_Trfase_major"/>
</dbReference>
<name>A0AAE3G400_9GAMM</name>
<dbReference type="SUPFAM" id="SSF53383">
    <property type="entry name" value="PLP-dependent transferases"/>
    <property type="match status" value="1"/>
</dbReference>
<evidence type="ECO:0000259" key="7">
    <source>
        <dbReference type="Pfam" id="PF00155"/>
    </source>
</evidence>
<evidence type="ECO:0000256" key="4">
    <source>
        <dbReference type="ARBA" id="ARBA00022679"/>
    </source>
</evidence>
<dbReference type="GO" id="GO:0008483">
    <property type="term" value="F:transaminase activity"/>
    <property type="evidence" value="ECO:0007669"/>
    <property type="project" value="UniProtKB-KW"/>
</dbReference>
<dbReference type="Gene3D" id="3.40.640.10">
    <property type="entry name" value="Type I PLP-dependent aspartate aminotransferase-like (Major domain)"/>
    <property type="match status" value="1"/>
</dbReference>
<keyword evidence="5" id="KW-0663">Pyridoxal phosphate</keyword>
<evidence type="ECO:0000313" key="8">
    <source>
        <dbReference type="EMBL" id="MCP1674768.1"/>
    </source>
</evidence>
<dbReference type="EC" id="2.6.1.-" evidence="6"/>
<reference evidence="8" key="1">
    <citation type="submission" date="2022-03" db="EMBL/GenBank/DDBJ databases">
        <title>Genomic Encyclopedia of Type Strains, Phase III (KMG-III): the genomes of soil and plant-associated and newly described type strains.</title>
        <authorList>
            <person name="Whitman W."/>
        </authorList>
    </citation>
    <scope>NUCLEOTIDE SEQUENCE</scope>
    <source>
        <strain evidence="8">ANL 6-2</strain>
    </source>
</reference>
<proteinExistence type="inferred from homology"/>
<feature type="domain" description="Aminotransferase class I/classII large" evidence="7">
    <location>
        <begin position="33"/>
        <end position="367"/>
    </location>
</feature>
<dbReference type="GO" id="GO:0006520">
    <property type="term" value="P:amino acid metabolic process"/>
    <property type="evidence" value="ECO:0007669"/>
    <property type="project" value="InterPro"/>
</dbReference>
<dbReference type="InterPro" id="IPR004839">
    <property type="entry name" value="Aminotransferase_I/II_large"/>
</dbReference>
<evidence type="ECO:0000256" key="1">
    <source>
        <dbReference type="ARBA" id="ARBA00001933"/>
    </source>
</evidence>
<evidence type="ECO:0000256" key="5">
    <source>
        <dbReference type="ARBA" id="ARBA00022898"/>
    </source>
</evidence>
<accession>A0AAE3G400</accession>
<gene>
    <name evidence="8" type="ORF">J2T57_001906</name>
</gene>
<dbReference type="PANTHER" id="PTHR46383">
    <property type="entry name" value="ASPARTATE AMINOTRANSFERASE"/>
    <property type="match status" value="1"/>
</dbReference>
<comment type="cofactor">
    <cofactor evidence="1 6">
        <name>pyridoxal 5'-phosphate</name>
        <dbReference type="ChEBI" id="CHEBI:597326"/>
    </cofactor>
</comment>
<dbReference type="RefSeq" id="WP_253477147.1">
    <property type="nucleotide sequence ID" value="NZ_JALJXV010000004.1"/>
</dbReference>
<dbReference type="EMBL" id="JALJXV010000004">
    <property type="protein sequence ID" value="MCP1674768.1"/>
    <property type="molecule type" value="Genomic_DNA"/>
</dbReference>
<dbReference type="Proteomes" id="UP001205843">
    <property type="component" value="Unassembled WGS sequence"/>
</dbReference>
<dbReference type="AlphaFoldDB" id="A0AAE3G400"/>
<organism evidence="8 9">
    <name type="scientific">Natronocella acetinitrilica</name>
    <dbReference type="NCBI Taxonomy" id="414046"/>
    <lineage>
        <taxon>Bacteria</taxon>
        <taxon>Pseudomonadati</taxon>
        <taxon>Pseudomonadota</taxon>
        <taxon>Gammaproteobacteria</taxon>
        <taxon>Chromatiales</taxon>
        <taxon>Ectothiorhodospiraceae</taxon>
        <taxon>Natronocella</taxon>
    </lineage>
</organism>
<dbReference type="PROSITE" id="PS00105">
    <property type="entry name" value="AA_TRANSFER_CLASS_1"/>
    <property type="match status" value="1"/>
</dbReference>
<sequence length="390" mass="42794">MSLPRANRTDSIRPFHVVELLTRARELEGEGRDIVHMEIGEPDFTTAEPVIRAAMGCLSRGLTGYTPSAGLPELRQAIARHYRENSRIALDPARILVTPGGSGALLLALALLVNAGQKVLLPDPGYPCNRHFVLHLDGVPVAVPVFAGSGFQPEVQDFAAHWTDDCVAAMVGSPSNPTGTIIDESRIAELRDWLADRDAALIVDEIYHGLSYERDLRSALAVRDDVFIVNSFSKYFGMTGWRLGWLVVPPGYEGAALRLAQNLYIAASTPAQYAALACFTPQAHKVFEARRQAFAERRDYLLPALESLGFRIPARPDGAFYIYADCTATGMDSQTLCRGLLEEAGVAVTPGVDFGDNAPRDYVRFAYTSDIDRLRLGVSRMAEWLERARS</sequence>
<keyword evidence="9" id="KW-1185">Reference proteome</keyword>
<dbReference type="InterPro" id="IPR004838">
    <property type="entry name" value="NHTrfase_class1_PyrdxlP-BS"/>
</dbReference>
<protein>
    <recommendedName>
        <fullName evidence="6">Aminotransferase</fullName>
        <ecNumber evidence="6">2.6.1.-</ecNumber>
    </recommendedName>
</protein>
<comment type="caution">
    <text evidence="8">The sequence shown here is derived from an EMBL/GenBank/DDBJ whole genome shotgun (WGS) entry which is preliminary data.</text>
</comment>
<keyword evidence="3 6" id="KW-0032">Aminotransferase</keyword>
<keyword evidence="4 6" id="KW-0808">Transferase</keyword>
<dbReference type="InterPro" id="IPR015424">
    <property type="entry name" value="PyrdxlP-dep_Trfase"/>
</dbReference>
<dbReference type="GO" id="GO:0030170">
    <property type="term" value="F:pyridoxal phosphate binding"/>
    <property type="evidence" value="ECO:0007669"/>
    <property type="project" value="InterPro"/>
</dbReference>
<dbReference type="CDD" id="cd00609">
    <property type="entry name" value="AAT_like"/>
    <property type="match status" value="1"/>
</dbReference>
<dbReference type="PANTHER" id="PTHR46383:SF2">
    <property type="entry name" value="AMINOTRANSFERASE"/>
    <property type="match status" value="1"/>
</dbReference>
<evidence type="ECO:0000256" key="2">
    <source>
        <dbReference type="ARBA" id="ARBA00007441"/>
    </source>
</evidence>
<dbReference type="InterPro" id="IPR050596">
    <property type="entry name" value="AspAT/PAT-like"/>
</dbReference>
<dbReference type="NCBIfam" id="NF006514">
    <property type="entry name" value="PRK08960.1"/>
    <property type="match status" value="1"/>
</dbReference>
<comment type="similarity">
    <text evidence="2 6">Belongs to the class-I pyridoxal-phosphate-dependent aminotransferase family.</text>
</comment>
<evidence type="ECO:0000256" key="6">
    <source>
        <dbReference type="RuleBase" id="RU000481"/>
    </source>
</evidence>
<dbReference type="Pfam" id="PF00155">
    <property type="entry name" value="Aminotran_1_2"/>
    <property type="match status" value="1"/>
</dbReference>
<evidence type="ECO:0000256" key="3">
    <source>
        <dbReference type="ARBA" id="ARBA00022576"/>
    </source>
</evidence>
<evidence type="ECO:0000313" key="9">
    <source>
        <dbReference type="Proteomes" id="UP001205843"/>
    </source>
</evidence>